<accession>A0ABN9G2K0</accession>
<sequence length="70" mass="7876">MQGPGFSNTLTRVLKNIHFSNHFGVDNHVHRGQKTPLQGMDGWMSKVRRAGSVTERTARYKAVGIEWSGH</sequence>
<keyword evidence="2" id="KW-1185">Reference proteome</keyword>
<evidence type="ECO:0000313" key="1">
    <source>
        <dbReference type="EMBL" id="CAI9603444.1"/>
    </source>
</evidence>
<reference evidence="1" key="1">
    <citation type="submission" date="2023-05" db="EMBL/GenBank/DDBJ databases">
        <authorList>
            <person name="Stuckert A."/>
        </authorList>
    </citation>
    <scope>NUCLEOTIDE SEQUENCE</scope>
</reference>
<name>A0ABN9G2K0_9NEOB</name>
<gene>
    <name evidence="1" type="ORF">SPARVUS_LOCUS13303613</name>
</gene>
<dbReference type="EMBL" id="CATNWA010017837">
    <property type="protein sequence ID" value="CAI9603444.1"/>
    <property type="molecule type" value="Genomic_DNA"/>
</dbReference>
<proteinExistence type="predicted"/>
<dbReference type="Proteomes" id="UP001162483">
    <property type="component" value="Unassembled WGS sequence"/>
</dbReference>
<protein>
    <submittedName>
        <fullName evidence="1">Uncharacterized protein</fullName>
    </submittedName>
</protein>
<comment type="caution">
    <text evidence="1">The sequence shown here is derived from an EMBL/GenBank/DDBJ whole genome shotgun (WGS) entry which is preliminary data.</text>
</comment>
<organism evidence="1 2">
    <name type="scientific">Staurois parvus</name>
    <dbReference type="NCBI Taxonomy" id="386267"/>
    <lineage>
        <taxon>Eukaryota</taxon>
        <taxon>Metazoa</taxon>
        <taxon>Chordata</taxon>
        <taxon>Craniata</taxon>
        <taxon>Vertebrata</taxon>
        <taxon>Euteleostomi</taxon>
        <taxon>Amphibia</taxon>
        <taxon>Batrachia</taxon>
        <taxon>Anura</taxon>
        <taxon>Neobatrachia</taxon>
        <taxon>Ranoidea</taxon>
        <taxon>Ranidae</taxon>
        <taxon>Staurois</taxon>
    </lineage>
</organism>
<evidence type="ECO:0000313" key="2">
    <source>
        <dbReference type="Proteomes" id="UP001162483"/>
    </source>
</evidence>
<feature type="non-terminal residue" evidence="1">
    <location>
        <position position="70"/>
    </location>
</feature>